<comment type="caution">
    <text evidence="1">The sequence shown here is derived from an EMBL/GenBank/DDBJ whole genome shotgun (WGS) entry which is preliminary data.</text>
</comment>
<keyword evidence="2" id="KW-1185">Reference proteome</keyword>
<gene>
    <name evidence="1" type="ORF">KC19_5G189500</name>
</gene>
<dbReference type="EMBL" id="CM026425">
    <property type="protein sequence ID" value="KAG0577892.1"/>
    <property type="molecule type" value="Genomic_DNA"/>
</dbReference>
<proteinExistence type="predicted"/>
<name>A0A8T0I357_CERPU</name>
<accession>A0A8T0I357</accession>
<evidence type="ECO:0000313" key="1">
    <source>
        <dbReference type="EMBL" id="KAG0577892.1"/>
    </source>
</evidence>
<dbReference type="Proteomes" id="UP000822688">
    <property type="component" value="Chromosome 5"/>
</dbReference>
<reference evidence="1" key="1">
    <citation type="submission" date="2020-06" db="EMBL/GenBank/DDBJ databases">
        <title>WGS assembly of Ceratodon purpureus strain R40.</title>
        <authorList>
            <person name="Carey S.B."/>
            <person name="Jenkins J."/>
            <person name="Shu S."/>
            <person name="Lovell J.T."/>
            <person name="Sreedasyam A."/>
            <person name="Maumus F."/>
            <person name="Tiley G.P."/>
            <person name="Fernandez-Pozo N."/>
            <person name="Barry K."/>
            <person name="Chen C."/>
            <person name="Wang M."/>
            <person name="Lipzen A."/>
            <person name="Daum C."/>
            <person name="Saski C.A."/>
            <person name="Payton A.C."/>
            <person name="Mcbreen J.C."/>
            <person name="Conrad R.E."/>
            <person name="Kollar L.M."/>
            <person name="Olsson S."/>
            <person name="Huttunen S."/>
            <person name="Landis J.B."/>
            <person name="Wickett N.J."/>
            <person name="Johnson M.G."/>
            <person name="Rensing S.A."/>
            <person name="Grimwood J."/>
            <person name="Schmutz J."/>
            <person name="Mcdaniel S.F."/>
        </authorList>
    </citation>
    <scope>NUCLEOTIDE SEQUENCE</scope>
    <source>
        <strain evidence="1">R40</strain>
    </source>
</reference>
<protein>
    <submittedName>
        <fullName evidence="1">Uncharacterized protein</fullName>
    </submittedName>
</protein>
<dbReference type="AlphaFoldDB" id="A0A8T0I357"/>
<organism evidence="1 2">
    <name type="scientific">Ceratodon purpureus</name>
    <name type="common">Fire moss</name>
    <name type="synonym">Dicranum purpureum</name>
    <dbReference type="NCBI Taxonomy" id="3225"/>
    <lineage>
        <taxon>Eukaryota</taxon>
        <taxon>Viridiplantae</taxon>
        <taxon>Streptophyta</taxon>
        <taxon>Embryophyta</taxon>
        <taxon>Bryophyta</taxon>
        <taxon>Bryophytina</taxon>
        <taxon>Bryopsida</taxon>
        <taxon>Dicranidae</taxon>
        <taxon>Pseudoditrichales</taxon>
        <taxon>Ditrichaceae</taxon>
        <taxon>Ceratodon</taxon>
    </lineage>
</organism>
<sequence>MRFPIPQLLPTCVPCNSNLAPLPLPLQNNPTLTYSPSSLLTLHLPDCVTSLSLYIDSLHPLIKLLFPGPGSLITSVCRMERSLPLSDDLFIIFLSPAPSVNTEDELLVSLLDSARLLLDLARLCQTSLCSTVLLLPKATAQLGTTRFVRLS</sequence>
<evidence type="ECO:0000313" key="2">
    <source>
        <dbReference type="Proteomes" id="UP000822688"/>
    </source>
</evidence>